<accession>A0ABS2CQD1</accession>
<name>A0ABS2CQD1_9MICO</name>
<keyword evidence="1" id="KW-0808">Transferase</keyword>
<gene>
    <name evidence="2" type="ORF">JQN70_16885</name>
</gene>
<keyword evidence="3" id="KW-1185">Reference proteome</keyword>
<dbReference type="PANTHER" id="PTHR12788:SF10">
    <property type="entry name" value="PROTEIN-TYROSINE SULFOTRANSFERASE"/>
    <property type="match status" value="1"/>
</dbReference>
<dbReference type="InterPro" id="IPR026634">
    <property type="entry name" value="TPST-like"/>
</dbReference>
<dbReference type="Proteomes" id="UP001430172">
    <property type="component" value="Unassembled WGS sequence"/>
</dbReference>
<organism evidence="2 3">
    <name type="scientific">Phycicoccus sonneratiae</name>
    <dbReference type="NCBI Taxonomy" id="2807628"/>
    <lineage>
        <taxon>Bacteria</taxon>
        <taxon>Bacillati</taxon>
        <taxon>Actinomycetota</taxon>
        <taxon>Actinomycetes</taxon>
        <taxon>Micrococcales</taxon>
        <taxon>Intrasporangiaceae</taxon>
        <taxon>Phycicoccus</taxon>
    </lineage>
</organism>
<proteinExistence type="predicted"/>
<dbReference type="SUPFAM" id="SSF52540">
    <property type="entry name" value="P-loop containing nucleoside triphosphate hydrolases"/>
    <property type="match status" value="1"/>
</dbReference>
<dbReference type="Pfam" id="PF13469">
    <property type="entry name" value="Sulfotransfer_3"/>
    <property type="match status" value="1"/>
</dbReference>
<evidence type="ECO:0000313" key="3">
    <source>
        <dbReference type="Proteomes" id="UP001430172"/>
    </source>
</evidence>
<dbReference type="EMBL" id="JAFDVD010000021">
    <property type="protein sequence ID" value="MBM6402076.1"/>
    <property type="molecule type" value="Genomic_DNA"/>
</dbReference>
<comment type="caution">
    <text evidence="2">The sequence shown here is derived from an EMBL/GenBank/DDBJ whole genome shotgun (WGS) entry which is preliminary data.</text>
</comment>
<dbReference type="Gene3D" id="3.40.50.300">
    <property type="entry name" value="P-loop containing nucleotide triphosphate hydrolases"/>
    <property type="match status" value="1"/>
</dbReference>
<evidence type="ECO:0000313" key="2">
    <source>
        <dbReference type="EMBL" id="MBM6402076.1"/>
    </source>
</evidence>
<dbReference type="RefSeq" id="WP_204132548.1">
    <property type="nucleotide sequence ID" value="NZ_JAFDVD010000021.1"/>
</dbReference>
<evidence type="ECO:0000256" key="1">
    <source>
        <dbReference type="ARBA" id="ARBA00022679"/>
    </source>
</evidence>
<dbReference type="InterPro" id="IPR027417">
    <property type="entry name" value="P-loop_NTPase"/>
</dbReference>
<reference evidence="2" key="1">
    <citation type="submission" date="2021-02" db="EMBL/GenBank/DDBJ databases">
        <title>Phycicoccus sp. MQZ13P-5T, whole genome shotgun sequence.</title>
        <authorList>
            <person name="Tuo L."/>
        </authorList>
    </citation>
    <scope>NUCLEOTIDE SEQUENCE</scope>
    <source>
        <strain evidence="2">MQZ13P-5</strain>
    </source>
</reference>
<protein>
    <submittedName>
        <fullName evidence="2">Sulfotransferase</fullName>
    </submittedName>
</protein>
<sequence>MLPEQEESGVVEGSRFVFVGGLHRSGTTPLARLLARHPEVAGISGSGVSEDEGVHLQDVYPPIRAHGGMGRFAHDPRAHLTEDSPLVSDENAQRLVESWSPYWDTSRRLLLEKSPGNLVMGRFLQALFPGSALVVVVRHPVVASLALEKWNPWPVARNGRRHTSLPDLVGHWVRAHELLLEDAPHHRRLLVLRYEDLVADPSARLGEVADHLGLGSPLPADGIRAGASDRYTETWEAMRTGSPLARRRRRQVEERWGEAVSRWGYSLEDLTAVGPREALPTAAP</sequence>
<dbReference type="PANTHER" id="PTHR12788">
    <property type="entry name" value="PROTEIN-TYROSINE SULFOTRANSFERASE 2"/>
    <property type="match status" value="1"/>
</dbReference>